<dbReference type="EMBL" id="JBCGBO010000004">
    <property type="protein sequence ID" value="KAK9208728.1"/>
    <property type="molecule type" value="Genomic_DNA"/>
</dbReference>
<name>A0AAP0MGN0_9ROSI</name>
<evidence type="ECO:0000313" key="3">
    <source>
        <dbReference type="Proteomes" id="UP001428341"/>
    </source>
</evidence>
<accession>A0AAP0MGN0</accession>
<dbReference type="AlphaFoldDB" id="A0AAP0MGN0"/>
<dbReference type="Proteomes" id="UP001428341">
    <property type="component" value="Unassembled WGS sequence"/>
</dbReference>
<keyword evidence="1" id="KW-0472">Membrane</keyword>
<keyword evidence="1" id="KW-1133">Transmembrane helix</keyword>
<evidence type="ECO:0000256" key="1">
    <source>
        <dbReference type="SAM" id="Phobius"/>
    </source>
</evidence>
<protein>
    <submittedName>
        <fullName evidence="2">Uncharacterized protein</fullName>
    </submittedName>
</protein>
<comment type="caution">
    <text evidence="2">The sequence shown here is derived from an EMBL/GenBank/DDBJ whole genome shotgun (WGS) entry which is preliminary data.</text>
</comment>
<sequence length="122" mass="13990">MPKNQKSKLCQSGWRSCFGGGFRLRTLLNFARPRPMMIVSLGRLSEFKLDFPKKPTTCLTRPGPFTICKWYRQRFGNRPEPGIFRRASLTIVACMRVGVPVVLLLQLPSIRFSLFLKLDGIE</sequence>
<reference evidence="2 3" key="1">
    <citation type="submission" date="2024-05" db="EMBL/GenBank/DDBJ databases">
        <title>Haplotype-resolved chromosome-level genome assembly of Huyou (Citrus changshanensis).</title>
        <authorList>
            <person name="Miao C."/>
            <person name="Chen W."/>
            <person name="Wu Y."/>
            <person name="Wang L."/>
            <person name="Zhao S."/>
            <person name="Grierson D."/>
            <person name="Xu C."/>
            <person name="Chen K."/>
        </authorList>
    </citation>
    <scope>NUCLEOTIDE SEQUENCE [LARGE SCALE GENOMIC DNA]</scope>
    <source>
        <strain evidence="2">01-14</strain>
        <tissue evidence="2">Leaf</tissue>
    </source>
</reference>
<feature type="transmembrane region" description="Helical" evidence="1">
    <location>
        <begin position="87"/>
        <end position="107"/>
    </location>
</feature>
<proteinExistence type="predicted"/>
<evidence type="ECO:0000313" key="2">
    <source>
        <dbReference type="EMBL" id="KAK9208728.1"/>
    </source>
</evidence>
<keyword evidence="3" id="KW-1185">Reference proteome</keyword>
<gene>
    <name evidence="2" type="ORF">WN944_001088</name>
</gene>
<keyword evidence="1" id="KW-0812">Transmembrane</keyword>
<organism evidence="2 3">
    <name type="scientific">Citrus x changshan-huyou</name>
    <dbReference type="NCBI Taxonomy" id="2935761"/>
    <lineage>
        <taxon>Eukaryota</taxon>
        <taxon>Viridiplantae</taxon>
        <taxon>Streptophyta</taxon>
        <taxon>Embryophyta</taxon>
        <taxon>Tracheophyta</taxon>
        <taxon>Spermatophyta</taxon>
        <taxon>Magnoliopsida</taxon>
        <taxon>eudicotyledons</taxon>
        <taxon>Gunneridae</taxon>
        <taxon>Pentapetalae</taxon>
        <taxon>rosids</taxon>
        <taxon>malvids</taxon>
        <taxon>Sapindales</taxon>
        <taxon>Rutaceae</taxon>
        <taxon>Aurantioideae</taxon>
        <taxon>Citrus</taxon>
    </lineage>
</organism>